<dbReference type="PROSITE" id="PS51257">
    <property type="entry name" value="PROKAR_LIPOPROTEIN"/>
    <property type="match status" value="1"/>
</dbReference>
<keyword evidence="2" id="KW-1133">Transmembrane helix</keyword>
<keyword evidence="4" id="KW-1185">Reference proteome</keyword>
<dbReference type="EMBL" id="BMAT01008807">
    <property type="protein sequence ID" value="GFR92993.1"/>
    <property type="molecule type" value="Genomic_DNA"/>
</dbReference>
<feature type="compositionally biased region" description="Polar residues" evidence="1">
    <location>
        <begin position="360"/>
        <end position="370"/>
    </location>
</feature>
<accession>A0AAV4H470</accession>
<keyword evidence="2" id="KW-0812">Transmembrane</keyword>
<feature type="compositionally biased region" description="Polar residues" evidence="1">
    <location>
        <begin position="235"/>
        <end position="316"/>
    </location>
</feature>
<feature type="region of interest" description="Disordered" evidence="1">
    <location>
        <begin position="218"/>
        <end position="385"/>
    </location>
</feature>
<evidence type="ECO:0000313" key="4">
    <source>
        <dbReference type="Proteomes" id="UP000762676"/>
    </source>
</evidence>
<gene>
    <name evidence="3" type="ORF">ElyMa_004367300</name>
</gene>
<evidence type="ECO:0000313" key="3">
    <source>
        <dbReference type="EMBL" id="GFR92993.1"/>
    </source>
</evidence>
<comment type="caution">
    <text evidence="3">The sequence shown here is derived from an EMBL/GenBank/DDBJ whole genome shotgun (WGS) entry which is preliminary data.</text>
</comment>
<feature type="transmembrane region" description="Helical" evidence="2">
    <location>
        <begin position="100"/>
        <end position="126"/>
    </location>
</feature>
<dbReference type="AlphaFoldDB" id="A0AAV4H470"/>
<dbReference type="Proteomes" id="UP000762676">
    <property type="component" value="Unassembled WGS sequence"/>
</dbReference>
<keyword evidence="2" id="KW-0472">Membrane</keyword>
<feature type="transmembrane region" description="Helical" evidence="2">
    <location>
        <begin position="12"/>
        <end position="34"/>
    </location>
</feature>
<protein>
    <submittedName>
        <fullName evidence="3">Uncharacterized protein</fullName>
    </submittedName>
</protein>
<feature type="transmembrane region" description="Helical" evidence="2">
    <location>
        <begin position="74"/>
        <end position="94"/>
    </location>
</feature>
<name>A0AAV4H470_9GAST</name>
<reference evidence="3 4" key="1">
    <citation type="journal article" date="2021" name="Elife">
        <title>Chloroplast acquisition without the gene transfer in kleptoplastic sea slugs, Plakobranchus ocellatus.</title>
        <authorList>
            <person name="Maeda T."/>
            <person name="Takahashi S."/>
            <person name="Yoshida T."/>
            <person name="Shimamura S."/>
            <person name="Takaki Y."/>
            <person name="Nagai Y."/>
            <person name="Toyoda A."/>
            <person name="Suzuki Y."/>
            <person name="Arimoto A."/>
            <person name="Ishii H."/>
            <person name="Satoh N."/>
            <person name="Nishiyama T."/>
            <person name="Hasebe M."/>
            <person name="Maruyama T."/>
            <person name="Minagawa J."/>
            <person name="Obokata J."/>
            <person name="Shigenobu S."/>
        </authorList>
    </citation>
    <scope>NUCLEOTIDE SEQUENCE [LARGE SCALE GENOMIC DNA]</scope>
</reference>
<organism evidence="3 4">
    <name type="scientific">Elysia marginata</name>
    <dbReference type="NCBI Taxonomy" id="1093978"/>
    <lineage>
        <taxon>Eukaryota</taxon>
        <taxon>Metazoa</taxon>
        <taxon>Spiralia</taxon>
        <taxon>Lophotrochozoa</taxon>
        <taxon>Mollusca</taxon>
        <taxon>Gastropoda</taxon>
        <taxon>Heterobranchia</taxon>
        <taxon>Euthyneura</taxon>
        <taxon>Panpulmonata</taxon>
        <taxon>Sacoglossa</taxon>
        <taxon>Placobranchoidea</taxon>
        <taxon>Plakobranchidae</taxon>
        <taxon>Elysia</taxon>
    </lineage>
</organism>
<evidence type="ECO:0000256" key="2">
    <source>
        <dbReference type="SAM" id="Phobius"/>
    </source>
</evidence>
<proteinExistence type="predicted"/>
<sequence>MAKEIVRRRLYLLFYVCSFCIGLACGITCASSVTDADDASDVSSKHLILACVLSGLLFLIDRLAACFPQTSKPLFIGITLLRAFTISLTVVPLVSSLDRAGLFFTSGCFSALFQALTVVASIFIFLDTQDVKKDCGEAREEERRRHLYMISNLGSSAGSPPERLSVPGTGGEGIELGRVEAAAWNNNGTFLLPISSGPLSGVPLQTVIPAYSEIPPITYESHTNSPPGYSELEDSSTTMDGNQRNSPPGYSELSSTADGNQRNTPPGYSELSSTADGNQTNTPPGYSELSSTADGNQTNSPPGYSEVSSTMDGSQTNPPPKYSDVSAALDNSQDNPLPDSEVSATTSSDQRNPPPRYSEISATTNDNQMKPSLEYSDVSNTTGES</sequence>
<evidence type="ECO:0000256" key="1">
    <source>
        <dbReference type="SAM" id="MobiDB-lite"/>
    </source>
</evidence>
<feature type="compositionally biased region" description="Polar residues" evidence="1">
    <location>
        <begin position="342"/>
        <end position="351"/>
    </location>
</feature>